<keyword evidence="1" id="KW-0472">Membrane</keyword>
<evidence type="ECO:0000256" key="1">
    <source>
        <dbReference type="SAM" id="Phobius"/>
    </source>
</evidence>
<reference evidence="2" key="1">
    <citation type="journal article" date="2015" name="Nature">
        <title>Complex archaea that bridge the gap between prokaryotes and eukaryotes.</title>
        <authorList>
            <person name="Spang A."/>
            <person name="Saw J.H."/>
            <person name="Jorgensen S.L."/>
            <person name="Zaremba-Niedzwiedzka K."/>
            <person name="Martijn J."/>
            <person name="Lind A.E."/>
            <person name="van Eijk R."/>
            <person name="Schleper C."/>
            <person name="Guy L."/>
            <person name="Ettema T.J."/>
        </authorList>
    </citation>
    <scope>NUCLEOTIDE SEQUENCE</scope>
</reference>
<organism evidence="2">
    <name type="scientific">marine sediment metagenome</name>
    <dbReference type="NCBI Taxonomy" id="412755"/>
    <lineage>
        <taxon>unclassified sequences</taxon>
        <taxon>metagenomes</taxon>
        <taxon>ecological metagenomes</taxon>
    </lineage>
</organism>
<comment type="caution">
    <text evidence="2">The sequence shown here is derived from an EMBL/GenBank/DDBJ whole genome shotgun (WGS) entry which is preliminary data.</text>
</comment>
<sequence length="54" mass="6076">MVIVYLIFLVVFVLYEQGTIGRSASVIFEWLCFASSIAWVFAQSILLGKMDTAQ</sequence>
<dbReference type="EMBL" id="LAZR01027177">
    <property type="protein sequence ID" value="KKL66512.1"/>
    <property type="molecule type" value="Genomic_DNA"/>
</dbReference>
<feature type="transmembrane region" description="Helical" evidence="1">
    <location>
        <begin position="28"/>
        <end position="48"/>
    </location>
</feature>
<evidence type="ECO:0000313" key="2">
    <source>
        <dbReference type="EMBL" id="KKL66512.1"/>
    </source>
</evidence>
<keyword evidence="1" id="KW-1133">Transmembrane helix</keyword>
<gene>
    <name evidence="2" type="ORF">LCGC14_2144240</name>
</gene>
<protein>
    <submittedName>
        <fullName evidence="2">Uncharacterized protein</fullName>
    </submittedName>
</protein>
<proteinExistence type="predicted"/>
<accession>A0A0F9GTS8</accession>
<dbReference type="AlphaFoldDB" id="A0A0F9GTS8"/>
<keyword evidence="1" id="KW-0812">Transmembrane</keyword>
<name>A0A0F9GTS8_9ZZZZ</name>